<dbReference type="InterPro" id="IPR038765">
    <property type="entry name" value="Papain-like_cys_pep_sf"/>
</dbReference>
<evidence type="ECO:0000313" key="10">
    <source>
        <dbReference type="EMBL" id="KAK5528129.1"/>
    </source>
</evidence>
<feature type="region of interest" description="Disordered" evidence="8">
    <location>
        <begin position="17"/>
        <end position="62"/>
    </location>
</feature>
<sequence length="353" mass="39157">MSCANDNVTAKLAVERSDNHNHNHNHKPDADSSVAPSSAGDAATGTEDGTTPTGDDQVGPWAGWAEVENDPVIFTTLLREWGVPGIQVNEVVPLDNIFEYTPEEVFGLIFLSRWVPAETDNEITEAPQGVWFANQTSAFSCATVALMNIVNNHGAIDLGRSLNDFRTNTMNMTPKERGVALDAFDHVREVHNSFATVFDKMNVDLRLKQDFAAAEKEKKKKAAQAKRPPRKKRKREEEFEDDEENGFHFVAYVPASGSVWRMDGMEVLPRKLGALSDGDSWIAMVLPELQAQWESASTNDLEFSLLSLTALKDTSSLQADKEKMERSREDWGPFIAEVVRIHAEKGDLKALLG</sequence>
<dbReference type="GO" id="GO:0016579">
    <property type="term" value="P:protein deubiquitination"/>
    <property type="evidence" value="ECO:0007669"/>
    <property type="project" value="TreeGrafter"/>
</dbReference>
<dbReference type="InterPro" id="IPR001578">
    <property type="entry name" value="Peptidase_C12_UCH"/>
</dbReference>
<feature type="active site" description="Nucleophile" evidence="7">
    <location>
        <position position="141"/>
    </location>
</feature>
<proteinExistence type="inferred from homology"/>
<feature type="active site" description="Proton donor" evidence="7">
    <location>
        <position position="248"/>
    </location>
</feature>
<dbReference type="InterPro" id="IPR036959">
    <property type="entry name" value="Peptidase_C12_UCH_sf"/>
</dbReference>
<evidence type="ECO:0000256" key="1">
    <source>
        <dbReference type="ARBA" id="ARBA00000707"/>
    </source>
</evidence>
<gene>
    <name evidence="10" type="ORF">LTR25_010644</name>
</gene>
<dbReference type="SUPFAM" id="SSF54001">
    <property type="entry name" value="Cysteine proteinases"/>
    <property type="match status" value="1"/>
</dbReference>
<dbReference type="PROSITE" id="PS52048">
    <property type="entry name" value="UCH_DOMAIN"/>
    <property type="match status" value="1"/>
</dbReference>
<dbReference type="Pfam" id="PF01088">
    <property type="entry name" value="Peptidase_C12"/>
    <property type="match status" value="1"/>
</dbReference>
<comment type="similarity">
    <text evidence="7">Belongs to the peptidase C12 family.</text>
</comment>
<dbReference type="Proteomes" id="UP001345827">
    <property type="component" value="Unassembled WGS sequence"/>
</dbReference>
<comment type="catalytic activity">
    <reaction evidence="1 7">
        <text>Thiol-dependent hydrolysis of ester, thioester, amide, peptide and isopeptide bonds formed by the C-terminal Gly of ubiquitin (a 76-residue protein attached to proteins as an intracellular targeting signal).</text>
        <dbReference type="EC" id="3.4.19.12"/>
    </reaction>
</comment>
<dbReference type="EC" id="3.4.19.12" evidence="2 7"/>
<evidence type="ECO:0000256" key="7">
    <source>
        <dbReference type="PROSITE-ProRule" id="PRU01393"/>
    </source>
</evidence>
<dbReference type="GO" id="GO:0006511">
    <property type="term" value="P:ubiquitin-dependent protein catabolic process"/>
    <property type="evidence" value="ECO:0007669"/>
    <property type="project" value="UniProtKB-UniRule"/>
</dbReference>
<keyword evidence="6 7" id="KW-0788">Thiol protease</keyword>
<dbReference type="Gene3D" id="3.40.532.10">
    <property type="entry name" value="Peptidase C12, ubiquitin carboxyl-terminal hydrolase"/>
    <property type="match status" value="1"/>
</dbReference>
<reference evidence="10 11" key="1">
    <citation type="submission" date="2023-06" db="EMBL/GenBank/DDBJ databases">
        <title>Black Yeasts Isolated from many extreme environments.</title>
        <authorList>
            <person name="Coleine C."/>
            <person name="Stajich J.E."/>
            <person name="Selbmann L."/>
        </authorList>
    </citation>
    <scope>NUCLEOTIDE SEQUENCE [LARGE SCALE GENOMIC DNA]</scope>
    <source>
        <strain evidence="10 11">CCFEE 5887</strain>
    </source>
</reference>
<protein>
    <recommendedName>
        <fullName evidence="2 7">ubiquitinyl hydrolase 1</fullName>
        <ecNumber evidence="2 7">3.4.19.12</ecNumber>
    </recommendedName>
</protein>
<evidence type="ECO:0000313" key="11">
    <source>
        <dbReference type="Proteomes" id="UP001345827"/>
    </source>
</evidence>
<keyword evidence="5 7" id="KW-0378">Hydrolase</keyword>
<keyword evidence="3 7" id="KW-0645">Protease</keyword>
<evidence type="ECO:0000259" key="9">
    <source>
        <dbReference type="PROSITE" id="PS52048"/>
    </source>
</evidence>
<dbReference type="AlphaFoldDB" id="A0AAV9PR68"/>
<feature type="site" description="Important for enzyme activity" evidence="7">
    <location>
        <position position="263"/>
    </location>
</feature>
<feature type="site" description="Transition state stabilizer" evidence="7">
    <location>
        <position position="135"/>
    </location>
</feature>
<evidence type="ECO:0000256" key="3">
    <source>
        <dbReference type="ARBA" id="ARBA00022670"/>
    </source>
</evidence>
<dbReference type="PANTHER" id="PTHR10589">
    <property type="entry name" value="UBIQUITIN CARBOXYL-TERMINAL HYDROLASE"/>
    <property type="match status" value="1"/>
</dbReference>
<feature type="region of interest" description="Disordered" evidence="8">
    <location>
        <begin position="216"/>
        <end position="240"/>
    </location>
</feature>
<accession>A0AAV9PR68</accession>
<comment type="caution">
    <text evidence="10">The sequence shown here is derived from an EMBL/GenBank/DDBJ whole genome shotgun (WGS) entry which is preliminary data.</text>
</comment>
<feature type="domain" description="UCH catalytic" evidence="9">
    <location>
        <begin position="63"/>
        <end position="310"/>
    </location>
</feature>
<feature type="compositionally biased region" description="Basic residues" evidence="8">
    <location>
        <begin position="218"/>
        <end position="234"/>
    </location>
</feature>
<evidence type="ECO:0000256" key="4">
    <source>
        <dbReference type="ARBA" id="ARBA00022786"/>
    </source>
</evidence>
<feature type="compositionally biased region" description="Low complexity" evidence="8">
    <location>
        <begin position="31"/>
        <end position="56"/>
    </location>
</feature>
<organism evidence="10 11">
    <name type="scientific">Vermiconidia calcicola</name>
    <dbReference type="NCBI Taxonomy" id="1690605"/>
    <lineage>
        <taxon>Eukaryota</taxon>
        <taxon>Fungi</taxon>
        <taxon>Dikarya</taxon>
        <taxon>Ascomycota</taxon>
        <taxon>Pezizomycotina</taxon>
        <taxon>Dothideomycetes</taxon>
        <taxon>Dothideomycetidae</taxon>
        <taxon>Mycosphaerellales</taxon>
        <taxon>Extremaceae</taxon>
        <taxon>Vermiconidia</taxon>
    </lineage>
</organism>
<dbReference type="GO" id="GO:0004843">
    <property type="term" value="F:cysteine-type deubiquitinase activity"/>
    <property type="evidence" value="ECO:0007669"/>
    <property type="project" value="UniProtKB-UniRule"/>
</dbReference>
<keyword evidence="11" id="KW-1185">Reference proteome</keyword>
<evidence type="ECO:0000256" key="6">
    <source>
        <dbReference type="ARBA" id="ARBA00022807"/>
    </source>
</evidence>
<feature type="compositionally biased region" description="Basic and acidic residues" evidence="8">
    <location>
        <begin position="17"/>
        <end position="30"/>
    </location>
</feature>
<dbReference type="EMBL" id="JAXLQG010000028">
    <property type="protein sequence ID" value="KAK5528129.1"/>
    <property type="molecule type" value="Genomic_DNA"/>
</dbReference>
<keyword evidence="4 7" id="KW-0833">Ubl conjugation pathway</keyword>
<evidence type="ECO:0000256" key="8">
    <source>
        <dbReference type="SAM" id="MobiDB-lite"/>
    </source>
</evidence>
<evidence type="ECO:0000256" key="5">
    <source>
        <dbReference type="ARBA" id="ARBA00022801"/>
    </source>
</evidence>
<dbReference type="GO" id="GO:0005737">
    <property type="term" value="C:cytoplasm"/>
    <property type="evidence" value="ECO:0007669"/>
    <property type="project" value="TreeGrafter"/>
</dbReference>
<evidence type="ECO:0000256" key="2">
    <source>
        <dbReference type="ARBA" id="ARBA00012759"/>
    </source>
</evidence>
<dbReference type="PANTHER" id="PTHR10589:SF29">
    <property type="entry name" value="UBIQUITIN CARBOXYL-TERMINAL HYDROLASE"/>
    <property type="match status" value="1"/>
</dbReference>
<name>A0AAV9PR68_9PEZI</name>